<dbReference type="Proteomes" id="UP000775872">
    <property type="component" value="Unassembled WGS sequence"/>
</dbReference>
<dbReference type="SUPFAM" id="SSF51735">
    <property type="entry name" value="NAD(P)-binding Rossmann-fold domains"/>
    <property type="match status" value="1"/>
</dbReference>
<keyword evidence="3" id="KW-1185">Reference proteome</keyword>
<dbReference type="Gene3D" id="3.40.50.720">
    <property type="entry name" value="NAD(P)-binding Rossmann-like Domain"/>
    <property type="match status" value="1"/>
</dbReference>
<keyword evidence="1" id="KW-0560">Oxidoreductase</keyword>
<evidence type="ECO:0000313" key="3">
    <source>
        <dbReference type="Proteomes" id="UP000775872"/>
    </source>
</evidence>
<reference evidence="2" key="1">
    <citation type="submission" date="2021-10" db="EMBL/GenBank/DDBJ databases">
        <authorList>
            <person name="Piombo E."/>
        </authorList>
    </citation>
    <scope>NUCLEOTIDE SEQUENCE</scope>
</reference>
<dbReference type="AlphaFoldDB" id="A0A9N9W854"/>
<dbReference type="InterPro" id="IPR036291">
    <property type="entry name" value="NAD(P)-bd_dom_sf"/>
</dbReference>
<dbReference type="GO" id="GO:0016491">
    <property type="term" value="F:oxidoreductase activity"/>
    <property type="evidence" value="ECO:0007669"/>
    <property type="project" value="UniProtKB-KW"/>
</dbReference>
<sequence length="321" mass="35376">MVKLRTSTVAPDKAKLTEDNLPDQTGKVFIVTGASSGVGKELARILYQRNAKVWLAARSESRTMEAINDIKSSHPSSRGQLSFLSLQLDDLSTIKASAEEFLSKESRLDVLWNNAGVMHPPEGSTTVQGYELQLGTNVLGHFLFVRFLTPILRQTAETAPRHTVRVVWVSSMAADFAPCPAIDFNNMDYHKDESISQKYGRSKAGNLIHAAEFARLQQNAGIVSTCVLTGAVTQSLNPGLLQTNLQRNFSATQAAFVKMAGSPAKFGAYTELFAGLDSSITPEDLWVTPFGRKAEPRKDLVDPELGRKYWEWSEAQVRPFL</sequence>
<evidence type="ECO:0000256" key="1">
    <source>
        <dbReference type="ARBA" id="ARBA00023002"/>
    </source>
</evidence>
<evidence type="ECO:0000313" key="2">
    <source>
        <dbReference type="EMBL" id="CAH0045304.1"/>
    </source>
</evidence>
<dbReference type="EMBL" id="CABFOC020000011">
    <property type="protein sequence ID" value="CAH0045304.1"/>
    <property type="molecule type" value="Genomic_DNA"/>
</dbReference>
<name>A0A9N9W854_9HYPO</name>
<comment type="caution">
    <text evidence="2">The sequence shown here is derived from an EMBL/GenBank/DDBJ whole genome shotgun (WGS) entry which is preliminary data.</text>
</comment>
<evidence type="ECO:0008006" key="4">
    <source>
        <dbReference type="Google" id="ProtNLM"/>
    </source>
</evidence>
<dbReference type="Pfam" id="PF00106">
    <property type="entry name" value="adh_short"/>
    <property type="match status" value="1"/>
</dbReference>
<dbReference type="PANTHER" id="PTHR43157:SF31">
    <property type="entry name" value="PHOSPHATIDYLINOSITOL-GLYCAN BIOSYNTHESIS CLASS F PROTEIN"/>
    <property type="match status" value="1"/>
</dbReference>
<dbReference type="InterPro" id="IPR002347">
    <property type="entry name" value="SDR_fam"/>
</dbReference>
<gene>
    <name evidence="2" type="ORF">CSOL1703_00011051</name>
</gene>
<dbReference type="PANTHER" id="PTHR43157">
    <property type="entry name" value="PHOSPHATIDYLINOSITOL-GLYCAN BIOSYNTHESIS CLASS F PROTEIN-RELATED"/>
    <property type="match status" value="1"/>
</dbReference>
<dbReference type="OrthoDB" id="191139at2759"/>
<protein>
    <recommendedName>
        <fullName evidence="4">Short-chain dehydrogenase</fullName>
    </recommendedName>
</protein>
<accession>A0A9N9W854</accession>
<proteinExistence type="predicted"/>
<organism evidence="2 3">
    <name type="scientific">Clonostachys solani</name>
    <dbReference type="NCBI Taxonomy" id="160281"/>
    <lineage>
        <taxon>Eukaryota</taxon>
        <taxon>Fungi</taxon>
        <taxon>Dikarya</taxon>
        <taxon>Ascomycota</taxon>
        <taxon>Pezizomycotina</taxon>
        <taxon>Sordariomycetes</taxon>
        <taxon>Hypocreomycetidae</taxon>
        <taxon>Hypocreales</taxon>
        <taxon>Bionectriaceae</taxon>
        <taxon>Clonostachys</taxon>
    </lineage>
</organism>
<dbReference type="PRINTS" id="PR00081">
    <property type="entry name" value="GDHRDH"/>
</dbReference>